<protein>
    <submittedName>
        <fullName evidence="2">Uncharacterized protein</fullName>
    </submittedName>
</protein>
<name>A0A1G1WG15_9BACT</name>
<reference evidence="2 3" key="1">
    <citation type="journal article" date="2016" name="Nat. Commun.">
        <title>Thousands of microbial genomes shed light on interconnected biogeochemical processes in an aquifer system.</title>
        <authorList>
            <person name="Anantharaman K."/>
            <person name="Brown C.T."/>
            <person name="Hug L.A."/>
            <person name="Sharon I."/>
            <person name="Castelle C.J."/>
            <person name="Probst A.J."/>
            <person name="Thomas B.C."/>
            <person name="Singh A."/>
            <person name="Wilkins M.J."/>
            <person name="Karaoz U."/>
            <person name="Brodie E.L."/>
            <person name="Williams K.H."/>
            <person name="Hubbard S.S."/>
            <person name="Banfield J.F."/>
        </authorList>
    </citation>
    <scope>NUCLEOTIDE SEQUENCE [LARGE SCALE GENOMIC DNA]</scope>
</reference>
<dbReference type="Proteomes" id="UP000177588">
    <property type="component" value="Unassembled WGS sequence"/>
</dbReference>
<accession>A0A1G1WG15</accession>
<evidence type="ECO:0000256" key="1">
    <source>
        <dbReference type="SAM" id="Phobius"/>
    </source>
</evidence>
<proteinExistence type="predicted"/>
<keyword evidence="1" id="KW-0812">Transmembrane</keyword>
<organism evidence="2 3">
    <name type="scientific">Candidatus Woykebacteria bacterium RBG_16_44_10</name>
    <dbReference type="NCBI Taxonomy" id="1802597"/>
    <lineage>
        <taxon>Bacteria</taxon>
        <taxon>Candidatus Woykeibacteriota</taxon>
    </lineage>
</organism>
<evidence type="ECO:0000313" key="2">
    <source>
        <dbReference type="EMBL" id="OGY26604.1"/>
    </source>
</evidence>
<sequence length="292" mass="33404">MQKILNRKLIIYVPVGAIVLVSLLAALWIYLFPGQSILGIPVQQPTTVSTPELLKGHLLGTLDNNDRLSIGEGINPCAKDENHARELLKQFFGAIEHETAPRYYFESVGQAKITKSEKIFKVQFLNDPDFVHESGDSYGRTWYVLNCNYIKYISWGMPPPSAYIKYPYDDIADEHLQTYPTSLIGKSHKYLKKEYVVSLEVARLEKKISTLEEFEDFVNFLYQIGYFPLSGFNQSGKIEERKKTAEANKFIIEDTVLWKTFNDVPPFQTTTRKFTNTISLDRQTQLVGAGKQ</sequence>
<comment type="caution">
    <text evidence="2">The sequence shown here is derived from an EMBL/GenBank/DDBJ whole genome shotgun (WGS) entry which is preliminary data.</text>
</comment>
<dbReference type="EMBL" id="MHCT01000003">
    <property type="protein sequence ID" value="OGY26604.1"/>
    <property type="molecule type" value="Genomic_DNA"/>
</dbReference>
<keyword evidence="1" id="KW-0472">Membrane</keyword>
<keyword evidence="1" id="KW-1133">Transmembrane helix</keyword>
<gene>
    <name evidence="2" type="ORF">A2Z24_02175</name>
</gene>
<dbReference type="AlphaFoldDB" id="A0A1G1WG15"/>
<feature type="transmembrane region" description="Helical" evidence="1">
    <location>
        <begin position="9"/>
        <end position="31"/>
    </location>
</feature>
<evidence type="ECO:0000313" key="3">
    <source>
        <dbReference type="Proteomes" id="UP000177588"/>
    </source>
</evidence>